<evidence type="ECO:0000256" key="3">
    <source>
        <dbReference type="SAM" id="MobiDB-lite"/>
    </source>
</evidence>
<organism evidence="5 6">
    <name type="scientific">Colletotrichum lupini</name>
    <dbReference type="NCBI Taxonomy" id="145971"/>
    <lineage>
        <taxon>Eukaryota</taxon>
        <taxon>Fungi</taxon>
        <taxon>Dikarya</taxon>
        <taxon>Ascomycota</taxon>
        <taxon>Pezizomycotina</taxon>
        <taxon>Sordariomycetes</taxon>
        <taxon>Hypocreomycetidae</taxon>
        <taxon>Glomerellales</taxon>
        <taxon>Glomerellaceae</taxon>
        <taxon>Colletotrichum</taxon>
        <taxon>Colletotrichum acutatum species complex</taxon>
    </lineage>
</organism>
<dbReference type="InterPro" id="IPR015915">
    <property type="entry name" value="Kelch-typ_b-propeller"/>
</dbReference>
<proteinExistence type="predicted"/>
<evidence type="ECO:0000256" key="1">
    <source>
        <dbReference type="ARBA" id="ARBA00022676"/>
    </source>
</evidence>
<keyword evidence="4" id="KW-0472">Membrane</keyword>
<dbReference type="CDD" id="cd03784">
    <property type="entry name" value="GT1_Gtf-like"/>
    <property type="match status" value="1"/>
</dbReference>
<dbReference type="PANTHER" id="PTHR48043">
    <property type="entry name" value="EG:EG0003.4 PROTEIN-RELATED"/>
    <property type="match status" value="1"/>
</dbReference>
<dbReference type="EMBL" id="CP019475">
    <property type="protein sequence ID" value="UQC79359.1"/>
    <property type="molecule type" value="Genomic_DNA"/>
</dbReference>
<dbReference type="PANTHER" id="PTHR48043:SF145">
    <property type="entry name" value="FI06409P-RELATED"/>
    <property type="match status" value="1"/>
</dbReference>
<dbReference type="AlphaFoldDB" id="A0A9Q8WDH7"/>
<dbReference type="Gene3D" id="3.40.50.2000">
    <property type="entry name" value="Glycogen Phosphorylase B"/>
    <property type="match status" value="2"/>
</dbReference>
<evidence type="ECO:0000313" key="5">
    <source>
        <dbReference type="EMBL" id="UQC79359.1"/>
    </source>
</evidence>
<keyword evidence="1" id="KW-0328">Glycosyltransferase</keyword>
<dbReference type="RefSeq" id="XP_049140991.1">
    <property type="nucleotide sequence ID" value="XM_049283848.1"/>
</dbReference>
<dbReference type="InterPro" id="IPR050271">
    <property type="entry name" value="UDP-glycosyltransferase"/>
</dbReference>
<evidence type="ECO:0000256" key="2">
    <source>
        <dbReference type="ARBA" id="ARBA00022679"/>
    </source>
</evidence>
<evidence type="ECO:0000256" key="4">
    <source>
        <dbReference type="SAM" id="Phobius"/>
    </source>
</evidence>
<gene>
    <name evidence="5" type="ORF">CLUP02_04838</name>
</gene>
<feature type="compositionally biased region" description="Basic and acidic residues" evidence="3">
    <location>
        <begin position="407"/>
        <end position="418"/>
    </location>
</feature>
<keyword evidence="4" id="KW-0812">Transmembrane</keyword>
<keyword evidence="4" id="KW-1133">Transmembrane helix</keyword>
<dbReference type="GO" id="GO:0008194">
    <property type="term" value="F:UDP-glycosyltransferase activity"/>
    <property type="evidence" value="ECO:0007669"/>
    <property type="project" value="InterPro"/>
</dbReference>
<sequence>MMLKPSVKGAFLGCVMQLPNLANALSRRAWELSDVPSPEIFLRRAEARVVVLGDYAYIDGGEISQLDARGNPITSRGSNAVNSTLSIDLTTSWSATSVRIREISKTPKTMDQQAMWKNDAKSTFWIWGGHSPFGAPLDEPTSWKFEADGKGGGTWSKETPANPTLFQELRRNEGGAFASTPDAGFWFGGQSSGWTTSNPYSQPLPGILSYNMTTRSWANETNDAFSKYGTLTGGSAVYIPTFGSNGLITIMGGATWGLEPDQAKPLGWQDFSNLTFMDPVTRDWYWQKTTGNAPTPRSNFCSVGVEGNNGTYEIFVFGGTNIGRRQMLSVGGADGKTGYTSADPWPQGLGLFDMTDWKWKTDYDADAKNYESAKTVSDWYQQTSVQWSSNEVQALFRKSNTNTTGETNHDPAENKDTKGSTPLAAIVGAVVGAVVGAIIGLALFCFVKRRKQKQAAEAATALAPYPDHAKGDGAYQAYYHPVAPGELQSDVPQTEFLRSPAYLTQNATYALIKINPDVEVHIGSQAGFDSQLRRFVDQCNKVEGAPAGNAVKLHPIIGLSHFEAVDRPDNPALATWLTKPGLVNTSRNMLTLAGLALPWSPEEFFETYKAIEEVFEEVKPDVTVVEAFFAPATTFANQANINWICLAPNTIKEFALPMQPKLAMLWKYPILPFPIPLHLVPLNVFFNLVAGYGLFADSRYKRVSAHLAKHAGPGIEIITWNELGLLKAPPKGLRILVANSPDIDFPFETIPESITPCGPITRAAPKIEIEDPELAEWLSRGPTVFISLGTHHFYDLPKATEFAHAIRNLLDRAEEHKGGSEDEARLQVLWKMPRKLDENENATEDSGPWLDVKAIMNPFIKQDRVKITDWFTAEPKSILESGHLVCCVSHGGSNSFHEALCTGIPQVVLPGWGDCYDFAIRSEILGIGKWANRKAKPYWEREELSEKLIEVVLGPQAQAMQEQALALAKRHPEGAGREKAAREILDLLEKNEEKV</sequence>
<dbReference type="GeneID" id="73338858"/>
<feature type="region of interest" description="Disordered" evidence="3">
    <location>
        <begin position="400"/>
        <end position="419"/>
    </location>
</feature>
<accession>A0A9Q8WDH7</accession>
<dbReference type="KEGG" id="clup:CLUP02_04838"/>
<dbReference type="Proteomes" id="UP000830671">
    <property type="component" value="Chromosome 3"/>
</dbReference>
<dbReference type="SUPFAM" id="SSF117281">
    <property type="entry name" value="Kelch motif"/>
    <property type="match status" value="1"/>
</dbReference>
<keyword evidence="6" id="KW-1185">Reference proteome</keyword>
<keyword evidence="2" id="KW-0808">Transferase</keyword>
<dbReference type="InterPro" id="IPR002213">
    <property type="entry name" value="UDP_glucos_trans"/>
</dbReference>
<dbReference type="SUPFAM" id="SSF53756">
    <property type="entry name" value="UDP-Glycosyltransferase/glycogen phosphorylase"/>
    <property type="match status" value="1"/>
</dbReference>
<feature type="transmembrane region" description="Helical" evidence="4">
    <location>
        <begin position="423"/>
        <end position="447"/>
    </location>
</feature>
<name>A0A9Q8WDH7_9PEZI</name>
<reference evidence="5" key="1">
    <citation type="journal article" date="2021" name="Mol. Plant Microbe Interact.">
        <title>Complete Genome Sequence of the Plant-Pathogenic Fungus Colletotrichum lupini.</title>
        <authorList>
            <person name="Baroncelli R."/>
            <person name="Pensec F."/>
            <person name="Da Lio D."/>
            <person name="Boufleur T."/>
            <person name="Vicente I."/>
            <person name="Sarrocco S."/>
            <person name="Picot A."/>
            <person name="Baraldi E."/>
            <person name="Sukno S."/>
            <person name="Thon M."/>
            <person name="Le Floch G."/>
        </authorList>
    </citation>
    <scope>NUCLEOTIDE SEQUENCE</scope>
    <source>
        <strain evidence="5">IMI 504893</strain>
    </source>
</reference>
<feature type="transmembrane region" description="Helical" evidence="4">
    <location>
        <begin position="670"/>
        <end position="695"/>
    </location>
</feature>
<evidence type="ECO:0000313" key="6">
    <source>
        <dbReference type="Proteomes" id="UP000830671"/>
    </source>
</evidence>
<protein>
    <submittedName>
        <fullName evidence="5">Kelch repeat protein</fullName>
    </submittedName>
</protein>